<feature type="compositionally biased region" description="Polar residues" evidence="2">
    <location>
        <begin position="323"/>
        <end position="348"/>
    </location>
</feature>
<feature type="compositionally biased region" description="Polar residues" evidence="2">
    <location>
        <begin position="70"/>
        <end position="99"/>
    </location>
</feature>
<dbReference type="GO" id="GO:0006355">
    <property type="term" value="P:regulation of DNA-templated transcription"/>
    <property type="evidence" value="ECO:0007669"/>
    <property type="project" value="InterPro"/>
</dbReference>
<feature type="region of interest" description="Disordered" evidence="2">
    <location>
        <begin position="305"/>
        <end position="411"/>
    </location>
</feature>
<dbReference type="GO" id="GO:0008270">
    <property type="term" value="F:zinc ion binding"/>
    <property type="evidence" value="ECO:0007669"/>
    <property type="project" value="UniProtKB-KW"/>
</dbReference>
<dbReference type="Gene3D" id="3.30.160.60">
    <property type="entry name" value="Classic Zinc Finger"/>
    <property type="match status" value="1"/>
</dbReference>
<dbReference type="OrthoDB" id="1939603at2759"/>
<keyword evidence="1" id="KW-0863">Zinc-finger</keyword>
<dbReference type="PANTHER" id="PTHR36167">
    <property type="entry name" value="C2H2 FINGER DOMAIN TRANSCRIPTION FACTOR (EUROFUNG)-RELATED"/>
    <property type="match status" value="1"/>
</dbReference>
<reference evidence="4 5" key="1">
    <citation type="submission" date="2019-06" db="EMBL/GenBank/DDBJ databases">
        <title>Genome Sequence of the Brown Rot Fungal Pathogen Monilinia laxa.</title>
        <authorList>
            <person name="De Miccolis Angelini R.M."/>
            <person name="Landi L."/>
            <person name="Abate D."/>
            <person name="Pollastro S."/>
            <person name="Romanazzi G."/>
            <person name="Faretra F."/>
        </authorList>
    </citation>
    <scope>NUCLEOTIDE SEQUENCE [LARGE SCALE GENOMIC DNA]</scope>
    <source>
        <strain evidence="4 5">Mlax316</strain>
    </source>
</reference>
<keyword evidence="1" id="KW-0862">Zinc</keyword>
<sequence>MSLVSSQHTFNNPLLTTTTTTTTTTNNPNNNDIETKNSSDDAEANLSSLLGAYTNGQKQTSMERGATAYTQSDNTSAAQYTPHQEVRSSNYTASATPTTEYGAAYPPTSARSANFPDHLQHRSYHSSNHSSSSGGMAQPTNPSIAASSPTYAAHAGQHSPYPQQDQMQQYGYAQQQQHTGGAMYTQPRPDWAGYAGHAGHAGHAAHHSASHNGIPYPVSGAPTQTSTAPVGQRTSQVYSFVPIPGAQQHKRPRRRYEEIERMYKCGWQGCEKAYGTLNHLNAHVTMQSHGSKRTPEEFKEIRKEWKARKKDEEQQRKDAESARTATVPETQSEGVASQSAYAQANRSVQLPPIGYQPGAQVPNQYQQAPASTSAVQQLQQYGNGQPNMDHYSGYPASPYGSSNHMYSHQSR</sequence>
<accession>A0A5N6KBI5</accession>
<evidence type="ECO:0000256" key="2">
    <source>
        <dbReference type="SAM" id="MobiDB-lite"/>
    </source>
</evidence>
<gene>
    <name evidence="4" type="ORF">EYC80_000064</name>
</gene>
<dbReference type="InterPro" id="IPR039327">
    <property type="entry name" value="CON7-like"/>
</dbReference>
<keyword evidence="1" id="KW-0479">Metal-binding</keyword>
<comment type="caution">
    <text evidence="4">The sequence shown here is derived from an EMBL/GenBank/DDBJ whole genome shotgun (WGS) entry which is preliminary data.</text>
</comment>
<feature type="region of interest" description="Disordered" evidence="2">
    <location>
        <begin position="70"/>
        <end position="229"/>
    </location>
</feature>
<organism evidence="4 5">
    <name type="scientific">Monilinia laxa</name>
    <name type="common">Brown rot fungus</name>
    <name type="synonym">Sclerotinia laxa</name>
    <dbReference type="NCBI Taxonomy" id="61186"/>
    <lineage>
        <taxon>Eukaryota</taxon>
        <taxon>Fungi</taxon>
        <taxon>Dikarya</taxon>
        <taxon>Ascomycota</taxon>
        <taxon>Pezizomycotina</taxon>
        <taxon>Leotiomycetes</taxon>
        <taxon>Helotiales</taxon>
        <taxon>Sclerotiniaceae</taxon>
        <taxon>Monilinia</taxon>
    </lineage>
</organism>
<name>A0A5N6KBI5_MONLA</name>
<feature type="region of interest" description="Disordered" evidence="2">
    <location>
        <begin position="1"/>
        <end position="40"/>
    </location>
</feature>
<feature type="compositionally biased region" description="Polar residues" evidence="2">
    <location>
        <begin position="361"/>
        <end position="386"/>
    </location>
</feature>
<feature type="compositionally biased region" description="Low complexity" evidence="2">
    <location>
        <begin position="161"/>
        <end position="177"/>
    </location>
</feature>
<feature type="compositionally biased region" description="Basic and acidic residues" evidence="2">
    <location>
        <begin position="305"/>
        <end position="321"/>
    </location>
</feature>
<dbReference type="PROSITE" id="PS50157">
    <property type="entry name" value="ZINC_FINGER_C2H2_2"/>
    <property type="match status" value="1"/>
</dbReference>
<evidence type="ECO:0000313" key="4">
    <source>
        <dbReference type="EMBL" id="KAB8300570.1"/>
    </source>
</evidence>
<dbReference type="PROSITE" id="PS00028">
    <property type="entry name" value="ZINC_FINGER_C2H2_1"/>
    <property type="match status" value="1"/>
</dbReference>
<protein>
    <recommendedName>
        <fullName evidence="3">C2H2-type domain-containing protein</fullName>
    </recommendedName>
</protein>
<feature type="compositionally biased region" description="Low complexity" evidence="2">
    <location>
        <begin position="391"/>
        <end position="402"/>
    </location>
</feature>
<dbReference type="PANTHER" id="PTHR36167:SF3">
    <property type="entry name" value="C2H2 FINGER DOMAIN TRANSCRIPTION FACTOR (EUROFUNG)-RELATED"/>
    <property type="match status" value="1"/>
</dbReference>
<evidence type="ECO:0000259" key="3">
    <source>
        <dbReference type="PROSITE" id="PS50157"/>
    </source>
</evidence>
<feature type="compositionally biased region" description="Low complexity" evidence="2">
    <location>
        <begin position="192"/>
        <end position="202"/>
    </location>
</feature>
<dbReference type="Proteomes" id="UP000326757">
    <property type="component" value="Unassembled WGS sequence"/>
</dbReference>
<feature type="domain" description="C2H2-type" evidence="3">
    <location>
        <begin position="263"/>
        <end position="294"/>
    </location>
</feature>
<dbReference type="AlphaFoldDB" id="A0A5N6KBI5"/>
<evidence type="ECO:0000313" key="5">
    <source>
        <dbReference type="Proteomes" id="UP000326757"/>
    </source>
</evidence>
<dbReference type="EMBL" id="VIGI01000005">
    <property type="protein sequence ID" value="KAB8300570.1"/>
    <property type="molecule type" value="Genomic_DNA"/>
</dbReference>
<feature type="compositionally biased region" description="Low complexity" evidence="2">
    <location>
        <begin position="11"/>
        <end position="31"/>
    </location>
</feature>
<feature type="compositionally biased region" description="Polar residues" evidence="2">
    <location>
        <begin position="134"/>
        <end position="150"/>
    </location>
</feature>
<dbReference type="InterPro" id="IPR013087">
    <property type="entry name" value="Znf_C2H2_type"/>
</dbReference>
<proteinExistence type="predicted"/>
<keyword evidence="5" id="KW-1185">Reference proteome</keyword>
<evidence type="ECO:0000256" key="1">
    <source>
        <dbReference type="PROSITE-ProRule" id="PRU00042"/>
    </source>
</evidence>
<feature type="compositionally biased region" description="Polar residues" evidence="2">
    <location>
        <begin position="1"/>
        <end position="10"/>
    </location>
</feature>